<evidence type="ECO:0000313" key="7">
    <source>
        <dbReference type="EMBL" id="QDZ09235.1"/>
    </source>
</evidence>
<dbReference type="GO" id="GO:0016020">
    <property type="term" value="C:membrane"/>
    <property type="evidence" value="ECO:0007669"/>
    <property type="project" value="UniProtKB-SubCell"/>
</dbReference>
<dbReference type="KEGG" id="spai:FPZ24_14450"/>
<dbReference type="AlphaFoldDB" id="A0A5B8LNE2"/>
<gene>
    <name evidence="7" type="ORF">FPZ24_14450</name>
</gene>
<evidence type="ECO:0000259" key="6">
    <source>
        <dbReference type="Pfam" id="PF05154"/>
    </source>
</evidence>
<dbReference type="EMBL" id="CP042306">
    <property type="protein sequence ID" value="QDZ09235.1"/>
    <property type="molecule type" value="Genomic_DNA"/>
</dbReference>
<keyword evidence="3 5" id="KW-1133">Transmembrane helix</keyword>
<comment type="subcellular location">
    <subcellularLocation>
        <location evidence="1">Membrane</location>
        <topology evidence="1">Multi-pass membrane protein</topology>
    </subcellularLocation>
</comment>
<protein>
    <submittedName>
        <fullName evidence="7">TM2 domain-containing protein</fullName>
    </submittedName>
</protein>
<dbReference type="Pfam" id="PF05154">
    <property type="entry name" value="TM2"/>
    <property type="match status" value="1"/>
</dbReference>
<dbReference type="Proteomes" id="UP000315673">
    <property type="component" value="Chromosome"/>
</dbReference>
<keyword evidence="2 5" id="KW-0812">Transmembrane</keyword>
<evidence type="ECO:0000256" key="2">
    <source>
        <dbReference type="ARBA" id="ARBA00022692"/>
    </source>
</evidence>
<evidence type="ECO:0000256" key="4">
    <source>
        <dbReference type="ARBA" id="ARBA00023136"/>
    </source>
</evidence>
<organism evidence="7 8">
    <name type="scientific">Sphingomonas panacisoli</name>
    <dbReference type="NCBI Taxonomy" id="1813879"/>
    <lineage>
        <taxon>Bacteria</taxon>
        <taxon>Pseudomonadati</taxon>
        <taxon>Pseudomonadota</taxon>
        <taxon>Alphaproteobacteria</taxon>
        <taxon>Sphingomonadales</taxon>
        <taxon>Sphingomonadaceae</taxon>
        <taxon>Sphingomonas</taxon>
    </lineage>
</organism>
<proteinExistence type="predicted"/>
<sequence>MPPRNVASPPVADDPYAAQRAAFLAQERSSGGFDFASRPDFDDDGVSYGGAAVRRAADRSILVAYVLWIFAGPLAAHRFYCGRYGSGVFQAATGLLGFGFLFTEPYNISTWGPLLIVHGLWRFIDLFLIPGMCKTPSAL</sequence>
<evidence type="ECO:0000256" key="1">
    <source>
        <dbReference type="ARBA" id="ARBA00004141"/>
    </source>
</evidence>
<reference evidence="7 8" key="1">
    <citation type="submission" date="2019-07" db="EMBL/GenBank/DDBJ databases">
        <title>Full genome sequence of Sphingomonas sp. 4R-6-7(HKS19).</title>
        <authorList>
            <person name="Im W.-T."/>
        </authorList>
    </citation>
    <scope>NUCLEOTIDE SEQUENCE [LARGE SCALE GENOMIC DNA]</scope>
    <source>
        <strain evidence="7 8">HKS19</strain>
    </source>
</reference>
<dbReference type="InterPro" id="IPR007829">
    <property type="entry name" value="TM2"/>
</dbReference>
<name>A0A5B8LNE2_9SPHN</name>
<evidence type="ECO:0000313" key="8">
    <source>
        <dbReference type="Proteomes" id="UP000315673"/>
    </source>
</evidence>
<accession>A0A5B8LNE2</accession>
<keyword evidence="8" id="KW-1185">Reference proteome</keyword>
<feature type="domain" description="TM2" evidence="6">
    <location>
        <begin position="58"/>
        <end position="101"/>
    </location>
</feature>
<feature type="transmembrane region" description="Helical" evidence="5">
    <location>
        <begin position="60"/>
        <end position="77"/>
    </location>
</feature>
<evidence type="ECO:0000256" key="5">
    <source>
        <dbReference type="SAM" id="Phobius"/>
    </source>
</evidence>
<evidence type="ECO:0000256" key="3">
    <source>
        <dbReference type="ARBA" id="ARBA00022989"/>
    </source>
</evidence>
<keyword evidence="4 5" id="KW-0472">Membrane</keyword>
<dbReference type="OrthoDB" id="2004788at2"/>